<organism evidence="2 3">
    <name type="scientific">Potamilus streckersoni</name>
    <dbReference type="NCBI Taxonomy" id="2493646"/>
    <lineage>
        <taxon>Eukaryota</taxon>
        <taxon>Metazoa</taxon>
        <taxon>Spiralia</taxon>
        <taxon>Lophotrochozoa</taxon>
        <taxon>Mollusca</taxon>
        <taxon>Bivalvia</taxon>
        <taxon>Autobranchia</taxon>
        <taxon>Heteroconchia</taxon>
        <taxon>Palaeoheterodonta</taxon>
        <taxon>Unionida</taxon>
        <taxon>Unionoidea</taxon>
        <taxon>Unionidae</taxon>
        <taxon>Ambleminae</taxon>
        <taxon>Lampsilini</taxon>
        <taxon>Potamilus</taxon>
    </lineage>
</organism>
<feature type="region of interest" description="Disordered" evidence="1">
    <location>
        <begin position="1"/>
        <end position="34"/>
    </location>
</feature>
<protein>
    <submittedName>
        <fullName evidence="2">Uncharacterized protein</fullName>
    </submittedName>
</protein>
<dbReference type="AlphaFoldDB" id="A0AAE0SYT8"/>
<accession>A0AAE0SYT8</accession>
<evidence type="ECO:0000313" key="2">
    <source>
        <dbReference type="EMBL" id="KAK3600564.1"/>
    </source>
</evidence>
<reference evidence="2" key="1">
    <citation type="journal article" date="2021" name="Genome Biol. Evol.">
        <title>A High-Quality Reference Genome for a Parasitic Bivalve with Doubly Uniparental Inheritance (Bivalvia: Unionida).</title>
        <authorList>
            <person name="Smith C.H."/>
        </authorList>
    </citation>
    <scope>NUCLEOTIDE SEQUENCE</scope>
    <source>
        <strain evidence="2">CHS0354</strain>
    </source>
</reference>
<evidence type="ECO:0000256" key="1">
    <source>
        <dbReference type="SAM" id="MobiDB-lite"/>
    </source>
</evidence>
<sequence>MHMTAISSKKMNENLRKFDERSEHKENRNEDEELMKQEKNCQCLSLSHTEFLTFSLKQQINMEAI</sequence>
<name>A0AAE0SYT8_9BIVA</name>
<keyword evidence="3" id="KW-1185">Reference proteome</keyword>
<comment type="caution">
    <text evidence="2">The sequence shown here is derived from an EMBL/GenBank/DDBJ whole genome shotgun (WGS) entry which is preliminary data.</text>
</comment>
<feature type="compositionally biased region" description="Basic and acidic residues" evidence="1">
    <location>
        <begin position="10"/>
        <end position="34"/>
    </location>
</feature>
<proteinExistence type="predicted"/>
<reference evidence="2" key="3">
    <citation type="submission" date="2023-05" db="EMBL/GenBank/DDBJ databases">
        <authorList>
            <person name="Smith C.H."/>
        </authorList>
    </citation>
    <scope>NUCLEOTIDE SEQUENCE</scope>
    <source>
        <strain evidence="2">CHS0354</strain>
        <tissue evidence="2">Mantle</tissue>
    </source>
</reference>
<dbReference type="Proteomes" id="UP001195483">
    <property type="component" value="Unassembled WGS sequence"/>
</dbReference>
<dbReference type="EMBL" id="JAEAOA010000275">
    <property type="protein sequence ID" value="KAK3600564.1"/>
    <property type="molecule type" value="Genomic_DNA"/>
</dbReference>
<evidence type="ECO:0000313" key="3">
    <source>
        <dbReference type="Proteomes" id="UP001195483"/>
    </source>
</evidence>
<reference evidence="2" key="2">
    <citation type="journal article" date="2021" name="Genome Biol. Evol.">
        <title>Developing a high-quality reference genome for a parasitic bivalve with doubly uniparental inheritance (Bivalvia: Unionida).</title>
        <authorList>
            <person name="Smith C.H."/>
        </authorList>
    </citation>
    <scope>NUCLEOTIDE SEQUENCE</scope>
    <source>
        <strain evidence="2">CHS0354</strain>
        <tissue evidence="2">Mantle</tissue>
    </source>
</reference>
<gene>
    <name evidence="2" type="ORF">CHS0354_003501</name>
</gene>